<evidence type="ECO:0000256" key="1">
    <source>
        <dbReference type="ARBA" id="ARBA00023015"/>
    </source>
</evidence>
<dbReference type="SUPFAM" id="SSF57701">
    <property type="entry name" value="Zn2/Cys6 DNA-binding domain"/>
    <property type="match status" value="1"/>
</dbReference>
<keyword evidence="1" id="KW-0805">Transcription regulation</keyword>
<feature type="compositionally biased region" description="Basic and acidic residues" evidence="5">
    <location>
        <begin position="127"/>
        <end position="139"/>
    </location>
</feature>
<feature type="compositionally biased region" description="Polar residues" evidence="5">
    <location>
        <begin position="97"/>
        <end position="107"/>
    </location>
</feature>
<dbReference type="PROSITE" id="PS50048">
    <property type="entry name" value="ZN2_CY6_FUNGAL_2"/>
    <property type="match status" value="1"/>
</dbReference>
<proteinExistence type="predicted"/>
<evidence type="ECO:0000313" key="8">
    <source>
        <dbReference type="Proteomes" id="UP000316270"/>
    </source>
</evidence>
<dbReference type="Pfam" id="PF00172">
    <property type="entry name" value="Zn_clus"/>
    <property type="match status" value="1"/>
</dbReference>
<organism evidence="7 8">
    <name type="scientific">Venturia effusa</name>
    <dbReference type="NCBI Taxonomy" id="50376"/>
    <lineage>
        <taxon>Eukaryota</taxon>
        <taxon>Fungi</taxon>
        <taxon>Dikarya</taxon>
        <taxon>Ascomycota</taxon>
        <taxon>Pezizomycotina</taxon>
        <taxon>Dothideomycetes</taxon>
        <taxon>Pleosporomycetidae</taxon>
        <taxon>Venturiales</taxon>
        <taxon>Venturiaceae</taxon>
        <taxon>Venturia</taxon>
    </lineage>
</organism>
<keyword evidence="4" id="KW-0539">Nucleus</keyword>
<feature type="domain" description="Zn(2)-C6 fungal-type" evidence="6">
    <location>
        <begin position="40"/>
        <end position="69"/>
    </location>
</feature>
<keyword evidence="8" id="KW-1185">Reference proteome</keyword>
<name>A0A517LE82_9PEZI</name>
<protein>
    <recommendedName>
        <fullName evidence="6">Zn(2)-C6 fungal-type domain-containing protein</fullName>
    </recommendedName>
</protein>
<feature type="compositionally biased region" description="Polar residues" evidence="5">
    <location>
        <begin position="140"/>
        <end position="163"/>
    </location>
</feature>
<feature type="compositionally biased region" description="Low complexity" evidence="5">
    <location>
        <begin position="108"/>
        <end position="125"/>
    </location>
</feature>
<dbReference type="GO" id="GO:0008270">
    <property type="term" value="F:zinc ion binding"/>
    <property type="evidence" value="ECO:0007669"/>
    <property type="project" value="InterPro"/>
</dbReference>
<dbReference type="GO" id="GO:0003677">
    <property type="term" value="F:DNA binding"/>
    <property type="evidence" value="ECO:0007669"/>
    <property type="project" value="UniProtKB-KW"/>
</dbReference>
<dbReference type="PANTHER" id="PTHR31069">
    <property type="entry name" value="OLEATE-ACTIVATED TRANSCRIPTION FACTOR 1-RELATED"/>
    <property type="match status" value="1"/>
</dbReference>
<dbReference type="SMART" id="SM00066">
    <property type="entry name" value="GAL4"/>
    <property type="match status" value="1"/>
</dbReference>
<dbReference type="InterPro" id="IPR001138">
    <property type="entry name" value="Zn2Cys6_DnaBD"/>
</dbReference>
<dbReference type="AlphaFoldDB" id="A0A517LE82"/>
<dbReference type="OrthoDB" id="3431704at2759"/>
<reference evidence="7 8" key="1">
    <citation type="submission" date="2019-07" db="EMBL/GenBank/DDBJ databases">
        <title>Finished genome of Venturia effusa.</title>
        <authorList>
            <person name="Young C.A."/>
            <person name="Cox M.P."/>
            <person name="Ganley A.R.D."/>
            <person name="David W.J."/>
        </authorList>
    </citation>
    <scope>NUCLEOTIDE SEQUENCE [LARGE SCALE GENOMIC DNA]</scope>
    <source>
        <strain evidence="8">albino</strain>
    </source>
</reference>
<evidence type="ECO:0000256" key="5">
    <source>
        <dbReference type="SAM" id="MobiDB-lite"/>
    </source>
</evidence>
<dbReference type="PANTHER" id="PTHR31069:SF28">
    <property type="entry name" value="ZN(II)2CYS6 TRANSCRIPTION FACTOR (EUROFUNG)"/>
    <property type="match status" value="1"/>
</dbReference>
<dbReference type="Proteomes" id="UP000316270">
    <property type="component" value="Chromosome 10"/>
</dbReference>
<evidence type="ECO:0000256" key="4">
    <source>
        <dbReference type="ARBA" id="ARBA00023242"/>
    </source>
</evidence>
<dbReference type="CDD" id="cd00067">
    <property type="entry name" value="GAL4"/>
    <property type="match status" value="1"/>
</dbReference>
<keyword evidence="2" id="KW-0238">DNA-binding</keyword>
<dbReference type="InterPro" id="IPR050675">
    <property type="entry name" value="OAF3"/>
</dbReference>
<dbReference type="Pfam" id="PF11951">
    <property type="entry name" value="Fungal_trans_2"/>
    <property type="match status" value="1"/>
</dbReference>
<keyword evidence="3" id="KW-0804">Transcription</keyword>
<sequence>MASSTTPHLPVVDGTAAVVPPLPALRKRRRRTAASGAAEDCHTCRKRQIRCDRRRPYCSQCLEIGKDCSGYRTTLTWGVGVASRGKLRGLSLPIINSPPTKQDVSTGPTTKHQTSPQTKTSTSPTRAPERAQVIKHEEISSTGTSCGTDFGQSACSPSHFQSTRPINIPTTPGNHGWHVPGFTENLDDYSAYSGSPVRSQLRPRQLQRLHPISTSFDDAVFSDPSTGSVSTFSESDFPPSPKDIPLTPEEVHFTEPFINSYSDAYSCQQEPMHQPMEPYNYMNTPRSYHTSDYTSTSVGSSMSNQACMDMYSVQSSAPTSFSDFLHRTDYGPVDDLTPQFQHVKPEQEYLQQSMASPPVQWKSAIPHPLEPSNFHHLSPRVRFLIDYYDTAICPVLVAFDSPKNPYRMHVLPLAVTSPSLQNAIAALATNNIRMRGSKELNSFGSDPFDSLSSDNIRDVSNSPTLEEMNFKVTSVGLFNASLKEQGGAGDDSVLATLLILCLFHVCDSGFSKFKTQLAGVQKLLKMREKQGGSAEFLNWIQMFFTWFDVLTATVNDREAQVRPDTFDMLDLSANLGALEHLSGCEGRLFKLIARLGRLNLLSQNKTTLPTTRASRSRSLPDYYSLDGNGWGNPIFPPNEIPASQTPSHDPRQEFWCEWSHIRSRLVNWNPPAGPQPTMTEADHASLHHISEAFRHAALLYTERLGSPQLPPSSAPIQTLVSAALRHISAIPVTSCVNKFLLWPLFIAGTECVTKFDRDIIRQRCVEITRESGFWNNMSCLDVLERVWKEDDFAEGWVFVRSGEEARLSSVPMMSSMGGQAFRWRKAMLKAAEGSEGDYIVV</sequence>
<evidence type="ECO:0000313" key="7">
    <source>
        <dbReference type="EMBL" id="QDS73958.1"/>
    </source>
</evidence>
<dbReference type="InterPro" id="IPR036864">
    <property type="entry name" value="Zn2-C6_fun-type_DNA-bd_sf"/>
</dbReference>
<evidence type="ECO:0000256" key="2">
    <source>
        <dbReference type="ARBA" id="ARBA00023125"/>
    </source>
</evidence>
<evidence type="ECO:0000259" key="6">
    <source>
        <dbReference type="PROSITE" id="PS50048"/>
    </source>
</evidence>
<gene>
    <name evidence="7" type="ORF">FKW77_008167</name>
</gene>
<dbReference type="GO" id="GO:0000981">
    <property type="term" value="F:DNA-binding transcription factor activity, RNA polymerase II-specific"/>
    <property type="evidence" value="ECO:0007669"/>
    <property type="project" value="InterPro"/>
</dbReference>
<feature type="region of interest" description="Disordered" evidence="5">
    <location>
        <begin position="91"/>
        <end position="163"/>
    </location>
</feature>
<accession>A0A517LE82</accession>
<dbReference type="Gene3D" id="4.10.240.10">
    <property type="entry name" value="Zn(2)-C6 fungal-type DNA-binding domain"/>
    <property type="match status" value="1"/>
</dbReference>
<dbReference type="EMBL" id="CP042194">
    <property type="protein sequence ID" value="QDS73958.1"/>
    <property type="molecule type" value="Genomic_DNA"/>
</dbReference>
<dbReference type="InterPro" id="IPR021858">
    <property type="entry name" value="Fun_TF"/>
</dbReference>
<evidence type="ECO:0000256" key="3">
    <source>
        <dbReference type="ARBA" id="ARBA00023163"/>
    </source>
</evidence>